<dbReference type="Pfam" id="PF02545">
    <property type="entry name" value="Maf"/>
    <property type="match status" value="1"/>
</dbReference>
<keyword evidence="6" id="KW-1185">Reference proteome</keyword>
<dbReference type="GO" id="GO:0047429">
    <property type="term" value="F:nucleoside triphosphate diphosphatase activity"/>
    <property type="evidence" value="ECO:0007669"/>
    <property type="project" value="UniProtKB-EC"/>
</dbReference>
<sequence>MAGHRCHPPLDRGDRLRDREIVQRADRYGGRGRRAVRLLLASKSEARRAMLDAAGIAFEPVEAEIDEAAAKAGLEGAGFDPRGIAEELAQLKALSVAQAEGALVLGSDQTLEAADGTMLSKPTSRAEALEQLRFLAGRTHHLHSAAVIAEAGEAAWWHCETVEMTMRPLSDAFLETYLDAEYEAIRWSVGGYRIEGPGIQLFDRIQGSHFAILGMPLLPLLSYLRERGLIAR</sequence>
<organism evidence="5 6">
    <name type="scientific">Allosphingosinicella deserti</name>
    <dbReference type="NCBI Taxonomy" id="2116704"/>
    <lineage>
        <taxon>Bacteria</taxon>
        <taxon>Pseudomonadati</taxon>
        <taxon>Pseudomonadota</taxon>
        <taxon>Alphaproteobacteria</taxon>
        <taxon>Sphingomonadales</taxon>
        <taxon>Sphingomonadaceae</taxon>
        <taxon>Allosphingosinicella</taxon>
    </lineage>
</organism>
<evidence type="ECO:0000256" key="3">
    <source>
        <dbReference type="ARBA" id="ARBA00023080"/>
    </source>
</evidence>
<dbReference type="PANTHER" id="PTHR43213:SF5">
    <property type="entry name" value="BIFUNCTIONAL DTTP_UTP PYROPHOSPHATASE_METHYLTRANSFERASE PROTEIN-RELATED"/>
    <property type="match status" value="1"/>
</dbReference>
<evidence type="ECO:0000256" key="2">
    <source>
        <dbReference type="ARBA" id="ARBA00022801"/>
    </source>
</evidence>
<proteinExistence type="inferred from homology"/>
<comment type="cofactor">
    <cofactor evidence="1 4">
        <name>a divalent metal cation</name>
        <dbReference type="ChEBI" id="CHEBI:60240"/>
    </cofactor>
</comment>
<dbReference type="OrthoDB" id="9813962at2"/>
<keyword evidence="3 4" id="KW-0546">Nucleotide metabolism</keyword>
<dbReference type="EMBL" id="PXYI01000002">
    <property type="protein sequence ID" value="PSJ42243.1"/>
    <property type="molecule type" value="Genomic_DNA"/>
</dbReference>
<dbReference type="AlphaFoldDB" id="A0A2P7QWA8"/>
<keyword evidence="2 4" id="KW-0378">Hydrolase</keyword>
<dbReference type="Gene3D" id="3.90.950.10">
    <property type="match status" value="1"/>
</dbReference>
<comment type="caution">
    <text evidence="5">The sequence shown here is derived from an EMBL/GenBank/DDBJ whole genome shotgun (WGS) entry which is preliminary data.</text>
</comment>
<comment type="similarity">
    <text evidence="4">Belongs to the Maf family.</text>
</comment>
<dbReference type="GO" id="GO:0009117">
    <property type="term" value="P:nucleotide metabolic process"/>
    <property type="evidence" value="ECO:0007669"/>
    <property type="project" value="UniProtKB-KW"/>
</dbReference>
<dbReference type="SUPFAM" id="SSF52972">
    <property type="entry name" value="ITPase-like"/>
    <property type="match status" value="1"/>
</dbReference>
<dbReference type="EC" id="3.6.1.9" evidence="4"/>
<evidence type="ECO:0000313" key="6">
    <source>
        <dbReference type="Proteomes" id="UP000241167"/>
    </source>
</evidence>
<dbReference type="PIRSF" id="PIRSF006305">
    <property type="entry name" value="Maf"/>
    <property type="match status" value="1"/>
</dbReference>
<reference evidence="5 6" key="1">
    <citation type="submission" date="2018-03" db="EMBL/GenBank/DDBJ databases">
        <title>The draft genome of Sphingosinicella sp. GL-C-18.</title>
        <authorList>
            <person name="Liu L."/>
            <person name="Li L."/>
            <person name="Liang L."/>
            <person name="Zhang X."/>
            <person name="Wang T."/>
        </authorList>
    </citation>
    <scope>NUCLEOTIDE SEQUENCE [LARGE SCALE GENOMIC DNA]</scope>
    <source>
        <strain evidence="5 6">GL-C-18</strain>
    </source>
</reference>
<comment type="subcellular location">
    <subcellularLocation>
        <location evidence="4">Cytoplasm</location>
    </subcellularLocation>
</comment>
<keyword evidence="4" id="KW-0963">Cytoplasm</keyword>
<dbReference type="InterPro" id="IPR029001">
    <property type="entry name" value="ITPase-like_fam"/>
</dbReference>
<dbReference type="GO" id="GO:0005737">
    <property type="term" value="C:cytoplasm"/>
    <property type="evidence" value="ECO:0007669"/>
    <property type="project" value="UniProtKB-SubCell"/>
</dbReference>
<comment type="function">
    <text evidence="4">Nucleoside triphosphate pyrophosphatase. May have a dual role in cell division arrest and in preventing the incorporation of modified nucleotides into cellular nucleic acids.</text>
</comment>
<gene>
    <name evidence="5" type="ORF">C7I55_04525</name>
</gene>
<evidence type="ECO:0000256" key="4">
    <source>
        <dbReference type="HAMAP-Rule" id="MF_00528"/>
    </source>
</evidence>
<protein>
    <recommendedName>
        <fullName evidence="4">Nucleoside triphosphate pyrophosphatase</fullName>
        <ecNumber evidence="4">3.6.1.9</ecNumber>
    </recommendedName>
    <alternativeName>
        <fullName evidence="4">Nucleotide pyrophosphatase</fullName>
        <shortName evidence="4">Nucleotide PPase</shortName>
    </alternativeName>
</protein>
<dbReference type="PANTHER" id="PTHR43213">
    <property type="entry name" value="BIFUNCTIONAL DTTP/UTP PYROPHOSPHATASE/METHYLTRANSFERASE PROTEIN-RELATED"/>
    <property type="match status" value="1"/>
</dbReference>
<evidence type="ECO:0000256" key="1">
    <source>
        <dbReference type="ARBA" id="ARBA00001968"/>
    </source>
</evidence>
<dbReference type="CDD" id="cd00555">
    <property type="entry name" value="Maf"/>
    <property type="match status" value="1"/>
</dbReference>
<evidence type="ECO:0000313" key="5">
    <source>
        <dbReference type="EMBL" id="PSJ42243.1"/>
    </source>
</evidence>
<comment type="catalytic activity">
    <reaction evidence="4">
        <text>a ribonucleoside 5'-triphosphate + H2O = a ribonucleoside 5'-phosphate + diphosphate + H(+)</text>
        <dbReference type="Rhea" id="RHEA:23996"/>
        <dbReference type="ChEBI" id="CHEBI:15377"/>
        <dbReference type="ChEBI" id="CHEBI:15378"/>
        <dbReference type="ChEBI" id="CHEBI:33019"/>
        <dbReference type="ChEBI" id="CHEBI:58043"/>
        <dbReference type="ChEBI" id="CHEBI:61557"/>
        <dbReference type="EC" id="3.6.1.9"/>
    </reaction>
</comment>
<comment type="caution">
    <text evidence="4">Lacks conserved residue(s) required for the propagation of feature annotation.</text>
</comment>
<dbReference type="HAMAP" id="MF_00528">
    <property type="entry name" value="Maf"/>
    <property type="match status" value="1"/>
</dbReference>
<comment type="catalytic activity">
    <reaction evidence="4">
        <text>a 2'-deoxyribonucleoside 5'-triphosphate + H2O = a 2'-deoxyribonucleoside 5'-phosphate + diphosphate + H(+)</text>
        <dbReference type="Rhea" id="RHEA:44644"/>
        <dbReference type="ChEBI" id="CHEBI:15377"/>
        <dbReference type="ChEBI" id="CHEBI:15378"/>
        <dbReference type="ChEBI" id="CHEBI:33019"/>
        <dbReference type="ChEBI" id="CHEBI:61560"/>
        <dbReference type="ChEBI" id="CHEBI:65317"/>
        <dbReference type="EC" id="3.6.1.9"/>
    </reaction>
</comment>
<name>A0A2P7QWA8_9SPHN</name>
<dbReference type="InterPro" id="IPR003697">
    <property type="entry name" value="Maf-like"/>
</dbReference>
<feature type="active site" description="Proton acceptor" evidence="4">
    <location>
        <position position="108"/>
    </location>
</feature>
<accession>A0A2P7QWA8</accession>
<dbReference type="Proteomes" id="UP000241167">
    <property type="component" value="Unassembled WGS sequence"/>
</dbReference>